<keyword evidence="5" id="KW-0274">FAD</keyword>
<reference evidence="7 8" key="1">
    <citation type="submission" date="2017-03" db="EMBL/GenBank/DDBJ databases">
        <title>Genome Survey of Euroglyphus maynei.</title>
        <authorList>
            <person name="Arlian L.G."/>
            <person name="Morgan M.S."/>
            <person name="Rider S.D."/>
        </authorList>
    </citation>
    <scope>NUCLEOTIDE SEQUENCE [LARGE SCALE GENOMIC DNA]</scope>
    <source>
        <strain evidence="7">Arlian Lab</strain>
        <tissue evidence="7">Whole body</tissue>
    </source>
</reference>
<keyword evidence="5" id="KW-0285">Flavoprotein</keyword>
<evidence type="ECO:0000256" key="3">
    <source>
        <dbReference type="ARBA" id="ARBA00023002"/>
    </source>
</evidence>
<dbReference type="InterPro" id="IPR015659">
    <property type="entry name" value="Proline_oxidase"/>
</dbReference>
<evidence type="ECO:0000313" key="8">
    <source>
        <dbReference type="Proteomes" id="UP000194236"/>
    </source>
</evidence>
<evidence type="ECO:0000256" key="4">
    <source>
        <dbReference type="ARBA" id="ARBA00023062"/>
    </source>
</evidence>
<feature type="domain" description="Proline dehydrogenase" evidence="6">
    <location>
        <begin position="249"/>
        <end position="373"/>
    </location>
</feature>
<dbReference type="InterPro" id="IPR002872">
    <property type="entry name" value="Proline_DH_dom"/>
</dbReference>
<dbReference type="Gene3D" id="3.20.20.220">
    <property type="match status" value="2"/>
</dbReference>
<evidence type="ECO:0000256" key="2">
    <source>
        <dbReference type="ARBA" id="ARBA00005869"/>
    </source>
</evidence>
<organism evidence="7 8">
    <name type="scientific">Euroglyphus maynei</name>
    <name type="common">Mayne's house dust mite</name>
    <dbReference type="NCBI Taxonomy" id="6958"/>
    <lineage>
        <taxon>Eukaryota</taxon>
        <taxon>Metazoa</taxon>
        <taxon>Ecdysozoa</taxon>
        <taxon>Arthropoda</taxon>
        <taxon>Chelicerata</taxon>
        <taxon>Arachnida</taxon>
        <taxon>Acari</taxon>
        <taxon>Acariformes</taxon>
        <taxon>Sarcoptiformes</taxon>
        <taxon>Astigmata</taxon>
        <taxon>Psoroptidia</taxon>
        <taxon>Analgoidea</taxon>
        <taxon>Pyroglyphidae</taxon>
        <taxon>Pyroglyphinae</taxon>
        <taxon>Euroglyphus</taxon>
    </lineage>
</organism>
<name>A0A1Y3BT51_EURMA</name>
<feature type="non-terminal residue" evidence="7">
    <location>
        <position position="1"/>
    </location>
</feature>
<comment type="caution">
    <text evidence="7">The sequence shown here is derived from an EMBL/GenBank/DDBJ whole genome shotgun (WGS) entry which is preliminary data.</text>
</comment>
<dbReference type="OrthoDB" id="5464at2759"/>
<comment type="similarity">
    <text evidence="2 5">Belongs to the proline oxidase family.</text>
</comment>
<comment type="catalytic activity">
    <reaction evidence="5">
        <text>L-proline + a quinone = (S)-1-pyrroline-5-carboxylate + a quinol + H(+)</text>
        <dbReference type="Rhea" id="RHEA:23784"/>
        <dbReference type="ChEBI" id="CHEBI:15378"/>
        <dbReference type="ChEBI" id="CHEBI:17388"/>
        <dbReference type="ChEBI" id="CHEBI:24646"/>
        <dbReference type="ChEBI" id="CHEBI:60039"/>
        <dbReference type="ChEBI" id="CHEBI:132124"/>
        <dbReference type="EC" id="1.5.5.2"/>
    </reaction>
</comment>
<dbReference type="GO" id="GO:0010133">
    <property type="term" value="P:L-proline catabolic process to L-glutamate"/>
    <property type="evidence" value="ECO:0007669"/>
    <property type="project" value="TreeGrafter"/>
</dbReference>
<evidence type="ECO:0000259" key="6">
    <source>
        <dbReference type="Pfam" id="PF01619"/>
    </source>
</evidence>
<dbReference type="Proteomes" id="UP000194236">
    <property type="component" value="Unassembled WGS sequence"/>
</dbReference>
<dbReference type="EMBL" id="MUJZ01001360">
    <property type="protein sequence ID" value="OTF83962.1"/>
    <property type="molecule type" value="Genomic_DNA"/>
</dbReference>
<keyword evidence="4 5" id="KW-0642">Proline metabolism</keyword>
<dbReference type="AlphaFoldDB" id="A0A1Y3BT51"/>
<dbReference type="GO" id="GO:0071949">
    <property type="term" value="F:FAD binding"/>
    <property type="evidence" value="ECO:0007669"/>
    <property type="project" value="TreeGrafter"/>
</dbReference>
<comment type="pathway">
    <text evidence="1">Amino-acid degradation; L-proline degradation into L-glutamate; L-glutamate from L-proline: step 1/2.</text>
</comment>
<evidence type="ECO:0000256" key="1">
    <source>
        <dbReference type="ARBA" id="ARBA00004739"/>
    </source>
</evidence>
<dbReference type="EC" id="1.5.5.2" evidence="5"/>
<dbReference type="GO" id="GO:0005739">
    <property type="term" value="C:mitochondrion"/>
    <property type="evidence" value="ECO:0007669"/>
    <property type="project" value="TreeGrafter"/>
</dbReference>
<dbReference type="GO" id="GO:0004657">
    <property type="term" value="F:proline dehydrogenase activity"/>
    <property type="evidence" value="ECO:0007669"/>
    <property type="project" value="UniProtKB-EC"/>
</dbReference>
<dbReference type="PANTHER" id="PTHR13914">
    <property type="entry name" value="PROLINE OXIDASE"/>
    <property type="match status" value="1"/>
</dbReference>
<keyword evidence="8" id="KW-1185">Reference proteome</keyword>
<comment type="function">
    <text evidence="5">Converts proline to delta-1-pyrroline-5-carboxylate.</text>
</comment>
<feature type="non-terminal residue" evidence="7">
    <location>
        <position position="373"/>
    </location>
</feature>
<protein>
    <recommendedName>
        <fullName evidence="5">Proline dehydrogenase</fullName>
        <ecNumber evidence="5">1.5.5.2</ecNumber>
    </recommendedName>
</protein>
<gene>
    <name evidence="7" type="ORF">BLA29_006454</name>
</gene>
<dbReference type="Pfam" id="PF01619">
    <property type="entry name" value="Pro_dh"/>
    <property type="match status" value="1"/>
</dbReference>
<evidence type="ECO:0000313" key="7">
    <source>
        <dbReference type="EMBL" id="OTF83962.1"/>
    </source>
</evidence>
<comment type="cofactor">
    <cofactor evidence="5">
        <name>FAD</name>
        <dbReference type="ChEBI" id="CHEBI:57692"/>
    </cofactor>
</comment>
<sequence length="373" mass="43871">NGQRTLSAVDSRKNYYDKLDTTFTNTEQAYRSKTTFELIRAIAVLYVSSFDTLVYNHDKLLKWSRRLMGERLFHMIMRLTFYGQFVAGKDEYDIKPVLDHLRSFGVKSILDYSAEEDIEKKFDKISDKQKFKDKSVKQYEYDDVVHGRREYYPVARTYFYMNEAQCEKNMDIFLRCIDVVAGATHGTGFAAIKLTALGRPELLLQLSEVIAITRKYFQQITGQISMGLGSITPEEFQKQLDQRFNLNVENPEIAAFLKRMDYDQRGLMNLFAWNGLIDMDTLINDLFKVPNLRTGRLEMIINALNPEEEEMFRNMMRRMHTIARAATERDVRVLIDAEQTYFQPAINRITLELMRKYNKEKAIIFNTYQCYLK</sequence>
<dbReference type="PANTHER" id="PTHR13914:SF0">
    <property type="entry name" value="PROLINE DEHYDROGENASE 1, MITOCHONDRIAL"/>
    <property type="match status" value="1"/>
</dbReference>
<accession>A0A1Y3BT51</accession>
<keyword evidence="3 5" id="KW-0560">Oxidoreductase</keyword>
<proteinExistence type="inferred from homology"/>
<dbReference type="SUPFAM" id="SSF51730">
    <property type="entry name" value="FAD-linked oxidoreductase"/>
    <property type="match status" value="1"/>
</dbReference>
<evidence type="ECO:0000256" key="5">
    <source>
        <dbReference type="RuleBase" id="RU364054"/>
    </source>
</evidence>
<dbReference type="InterPro" id="IPR029041">
    <property type="entry name" value="FAD-linked_oxidoreductase-like"/>
</dbReference>